<dbReference type="InterPro" id="IPR013762">
    <property type="entry name" value="Integrase-like_cat_sf"/>
</dbReference>
<evidence type="ECO:0000256" key="10">
    <source>
        <dbReference type="HAMAP-Rule" id="MF_01808"/>
    </source>
</evidence>
<dbReference type="InterPro" id="IPR050090">
    <property type="entry name" value="Tyrosine_recombinase_XerCD"/>
</dbReference>
<evidence type="ECO:0000256" key="6">
    <source>
        <dbReference type="ARBA" id="ARBA00022908"/>
    </source>
</evidence>
<evidence type="ECO:0000256" key="2">
    <source>
        <dbReference type="ARBA" id="ARBA00010450"/>
    </source>
</evidence>
<comment type="subunit">
    <text evidence="10">Forms a cyclic heterotetrameric complex composed of two molecules of XerC and two molecules of XerD.</text>
</comment>
<evidence type="ECO:0000256" key="9">
    <source>
        <dbReference type="ARBA" id="ARBA00023306"/>
    </source>
</evidence>
<evidence type="ECO:0000313" key="14">
    <source>
        <dbReference type="Proteomes" id="UP000461768"/>
    </source>
</evidence>
<evidence type="ECO:0000313" key="13">
    <source>
        <dbReference type="EMBL" id="KAB1439356.1"/>
    </source>
</evidence>
<dbReference type="GO" id="GO:0009037">
    <property type="term" value="F:tyrosine-based site-specific recombinase activity"/>
    <property type="evidence" value="ECO:0007669"/>
    <property type="project" value="UniProtKB-UniRule"/>
</dbReference>
<protein>
    <recommendedName>
        <fullName evidence="10">Tyrosine recombinase XerC</fullName>
    </recommendedName>
</protein>
<feature type="active site" evidence="10">
    <location>
        <position position="240"/>
    </location>
</feature>
<dbReference type="SUPFAM" id="SSF56349">
    <property type="entry name" value="DNA breaking-rejoining enzymes"/>
    <property type="match status" value="1"/>
</dbReference>
<dbReference type="Gene3D" id="1.10.443.10">
    <property type="entry name" value="Intergrase catalytic core"/>
    <property type="match status" value="1"/>
</dbReference>
<feature type="active site" evidence="10">
    <location>
        <position position="243"/>
    </location>
</feature>
<dbReference type="GO" id="GO:0007059">
    <property type="term" value="P:chromosome segregation"/>
    <property type="evidence" value="ECO:0007669"/>
    <property type="project" value="UniProtKB-UniRule"/>
</dbReference>
<dbReference type="InterPro" id="IPR011932">
    <property type="entry name" value="Recomb_XerD"/>
</dbReference>
<dbReference type="NCBIfam" id="NF040815">
    <property type="entry name" value="recomb_XerA_Arch"/>
    <property type="match status" value="1"/>
</dbReference>
<reference evidence="13 14" key="2">
    <citation type="submission" date="2020-02" db="EMBL/GenBank/DDBJ databases">
        <title>Candidatus Galacturonibacter soehngenii shows hetero-acetogenic catabolism of galacturonic acid but lacks a canonical carbon monoxide dehydrogenase/acetyl-CoA synthase complex.</title>
        <authorList>
            <person name="Diender M."/>
            <person name="Stouten G.R."/>
            <person name="Petersen J.F."/>
            <person name="Nielsen P.H."/>
            <person name="Dueholm M.S."/>
            <person name="Pronk J.T."/>
            <person name="Van Loosdrecht M.C.M."/>
        </authorList>
    </citation>
    <scope>NUCLEOTIDE SEQUENCE [LARGE SCALE GENOMIC DNA]</scope>
    <source>
        <strain evidence="13">GalUA</strain>
    </source>
</reference>
<name>A0A7V7UCM6_9FIRM</name>
<dbReference type="PROSITE" id="PS51900">
    <property type="entry name" value="CB"/>
    <property type="match status" value="1"/>
</dbReference>
<evidence type="ECO:0000256" key="4">
    <source>
        <dbReference type="ARBA" id="ARBA00022618"/>
    </source>
</evidence>
<evidence type="ECO:0000256" key="1">
    <source>
        <dbReference type="ARBA" id="ARBA00004496"/>
    </source>
</evidence>
<dbReference type="GO" id="GO:0051301">
    <property type="term" value="P:cell division"/>
    <property type="evidence" value="ECO:0007669"/>
    <property type="project" value="UniProtKB-KW"/>
</dbReference>
<dbReference type="NCBIfam" id="TIGR02225">
    <property type="entry name" value="recomb_XerD"/>
    <property type="match status" value="1"/>
</dbReference>
<feature type="active site" evidence="10">
    <location>
        <position position="266"/>
    </location>
</feature>
<dbReference type="InterPro" id="IPR044068">
    <property type="entry name" value="CB"/>
</dbReference>
<keyword evidence="5 10" id="KW-0159">Chromosome partition</keyword>
<keyword evidence="9 10" id="KW-0131">Cell cycle</keyword>
<dbReference type="GO" id="GO:0005737">
    <property type="term" value="C:cytoplasm"/>
    <property type="evidence" value="ECO:0007669"/>
    <property type="project" value="UniProtKB-SubCell"/>
</dbReference>
<dbReference type="InterPro" id="IPR002104">
    <property type="entry name" value="Integrase_catalytic"/>
</dbReference>
<feature type="domain" description="Tyr recombinase" evidence="11">
    <location>
        <begin position="106"/>
        <end position="288"/>
    </location>
</feature>
<evidence type="ECO:0000256" key="7">
    <source>
        <dbReference type="ARBA" id="ARBA00023125"/>
    </source>
</evidence>
<evidence type="ECO:0000256" key="5">
    <source>
        <dbReference type="ARBA" id="ARBA00022829"/>
    </source>
</evidence>
<accession>A0A7V7UCM6</accession>
<dbReference type="PANTHER" id="PTHR30349">
    <property type="entry name" value="PHAGE INTEGRASE-RELATED"/>
    <property type="match status" value="1"/>
</dbReference>
<dbReference type="Proteomes" id="UP000461768">
    <property type="component" value="Unassembled WGS sequence"/>
</dbReference>
<dbReference type="CDD" id="cd00798">
    <property type="entry name" value="INT_XerDC_C"/>
    <property type="match status" value="1"/>
</dbReference>
<dbReference type="PANTHER" id="PTHR30349:SF81">
    <property type="entry name" value="TYROSINE RECOMBINASE XERC"/>
    <property type="match status" value="1"/>
</dbReference>
<dbReference type="Pfam" id="PF00589">
    <property type="entry name" value="Phage_integrase"/>
    <property type="match status" value="1"/>
</dbReference>
<feature type="domain" description="Core-binding (CB)" evidence="12">
    <location>
        <begin position="1"/>
        <end position="85"/>
    </location>
</feature>
<keyword evidence="8 10" id="KW-0233">DNA recombination</keyword>
<proteinExistence type="inferred from homology"/>
<evidence type="ECO:0000259" key="11">
    <source>
        <dbReference type="PROSITE" id="PS51898"/>
    </source>
</evidence>
<comment type="caution">
    <text evidence="10">Lacks conserved residue(s) required for the propagation of feature annotation.</text>
</comment>
<evidence type="ECO:0000256" key="8">
    <source>
        <dbReference type="ARBA" id="ARBA00023172"/>
    </source>
</evidence>
<keyword evidence="6 10" id="KW-0229">DNA integration</keyword>
<sequence>MEQDIVAFIGYLHDVKKTTGNTELSYQRDLKKMEAYFKQQNISDISKISFTNLNSYILYLERKGFAITTISRNIASIKAFFNFMFKEGKIKSDVSELLKSPKIEKKVPDVLTVKEVELLLNQAKCLTPKEIRDKAMLELLYATGIRVTELISLRCIDVNLYMGYIICHDKNKERIIPFGKNAKMALENYLNQARNQIIDDESNQLLFTNCSGKPMSRQGFWKLIKHYAKKAGINSEITPHTLRHSFAAHLVENGADLKSVQEMLGHSDISTTQIYASMSHNKIREVYKKAHPRG</sequence>
<reference evidence="13 14" key="1">
    <citation type="submission" date="2019-09" db="EMBL/GenBank/DDBJ databases">
        <authorList>
            <person name="Valk L.C."/>
        </authorList>
    </citation>
    <scope>NUCLEOTIDE SEQUENCE [LARGE SCALE GENOMIC DNA]</scope>
    <source>
        <strain evidence="13">GalUA</strain>
    </source>
</reference>
<evidence type="ECO:0000256" key="3">
    <source>
        <dbReference type="ARBA" id="ARBA00022490"/>
    </source>
</evidence>
<dbReference type="EMBL" id="WAGX01000004">
    <property type="protein sequence ID" value="KAB1439356.1"/>
    <property type="molecule type" value="Genomic_DNA"/>
</dbReference>
<dbReference type="InterPro" id="IPR010998">
    <property type="entry name" value="Integrase_recombinase_N"/>
</dbReference>
<keyword evidence="14" id="KW-1185">Reference proteome</keyword>
<dbReference type="Pfam" id="PF02899">
    <property type="entry name" value="Phage_int_SAM_1"/>
    <property type="match status" value="1"/>
</dbReference>
<dbReference type="InterPro" id="IPR011010">
    <property type="entry name" value="DNA_brk_join_enz"/>
</dbReference>
<keyword evidence="4 10" id="KW-0132">Cell division</keyword>
<feature type="active site" evidence="10">
    <location>
        <position position="146"/>
    </location>
</feature>
<dbReference type="GO" id="GO:0003677">
    <property type="term" value="F:DNA binding"/>
    <property type="evidence" value="ECO:0007669"/>
    <property type="project" value="UniProtKB-UniRule"/>
</dbReference>
<dbReference type="OrthoDB" id="9801717at2"/>
<dbReference type="NCBIfam" id="NF001399">
    <property type="entry name" value="PRK00283.1"/>
    <property type="match status" value="1"/>
</dbReference>
<dbReference type="InterPro" id="IPR023009">
    <property type="entry name" value="Tyrosine_recombinase_XerC/XerD"/>
</dbReference>
<comment type="similarity">
    <text evidence="2">Belongs to the 'phage' integrase family. XerD subfamily.</text>
</comment>
<organism evidence="13 14">
    <name type="scientific">Candidatus Galacturonatibacter soehngenii</name>
    <dbReference type="NCBI Taxonomy" id="2307010"/>
    <lineage>
        <taxon>Bacteria</taxon>
        <taxon>Bacillati</taxon>
        <taxon>Bacillota</taxon>
        <taxon>Clostridia</taxon>
        <taxon>Lachnospirales</taxon>
        <taxon>Lachnospiraceae</taxon>
        <taxon>Candidatus Galacturonatibacter</taxon>
    </lineage>
</organism>
<dbReference type="GO" id="GO:0006313">
    <property type="term" value="P:DNA transposition"/>
    <property type="evidence" value="ECO:0007669"/>
    <property type="project" value="UniProtKB-UniRule"/>
</dbReference>
<evidence type="ECO:0000259" key="12">
    <source>
        <dbReference type="PROSITE" id="PS51900"/>
    </source>
</evidence>
<feature type="active site" description="O-(3'-phospho-DNA)-tyrosine intermediate" evidence="10">
    <location>
        <position position="275"/>
    </location>
</feature>
<dbReference type="AlphaFoldDB" id="A0A7V7UCM6"/>
<comment type="caution">
    <text evidence="13">The sequence shown here is derived from an EMBL/GenBank/DDBJ whole genome shotgun (WGS) entry which is preliminary data.</text>
</comment>
<dbReference type="RefSeq" id="WP_151141769.1">
    <property type="nucleotide sequence ID" value="NZ_WAGX01000004.1"/>
</dbReference>
<dbReference type="PROSITE" id="PS51898">
    <property type="entry name" value="TYR_RECOMBINASE"/>
    <property type="match status" value="1"/>
</dbReference>
<comment type="function">
    <text evidence="10">Site-specific tyrosine recombinase, which acts by catalyzing the cutting and rejoining of the recombining DNA molecules. The XerC-XerD complex is essential to convert dimers of the bacterial chromosome into monomers to permit their segregation at cell division. It also contributes to the segregational stability of plasmids.</text>
</comment>
<dbReference type="Gene3D" id="1.10.150.130">
    <property type="match status" value="1"/>
</dbReference>
<dbReference type="InterPro" id="IPR004107">
    <property type="entry name" value="Integrase_SAM-like_N"/>
</dbReference>
<keyword evidence="3 10" id="KW-0963">Cytoplasm</keyword>
<gene>
    <name evidence="13" type="primary">xerD</name>
    <name evidence="10" type="synonym">xerC</name>
    <name evidence="13" type="ORF">F7O84_02860</name>
</gene>
<comment type="subcellular location">
    <subcellularLocation>
        <location evidence="1 10">Cytoplasm</location>
    </subcellularLocation>
</comment>
<comment type="similarity">
    <text evidence="10">Belongs to the 'phage' integrase family. XerC subfamily.</text>
</comment>
<dbReference type="HAMAP" id="MF_01808">
    <property type="entry name" value="Recomb_XerC_XerD"/>
    <property type="match status" value="1"/>
</dbReference>
<keyword evidence="7 10" id="KW-0238">DNA-binding</keyword>